<feature type="transmembrane region" description="Helical" evidence="6">
    <location>
        <begin position="36"/>
        <end position="60"/>
    </location>
</feature>
<feature type="transmembrane region" description="Helical" evidence="6">
    <location>
        <begin position="288"/>
        <end position="315"/>
    </location>
</feature>
<keyword evidence="2" id="KW-1003">Cell membrane</keyword>
<sequence>MKRLLAVLGSSVIGAGIGFAATVIIARRFGAADFGFFASLIAIWALLAPVIGFGSGKLILRAQAQGAPALAVWLLGRGLLVIAAALMVVTAFVLVAGPLAYDRHWGVFLLASVALASLVLQDPTKAVFQARDHYAGLAGWQLLPPIARLVAGGVALLGGLSFLGFMAVYAFAELIVIAVSLGCLSHYRRHIRQQPDAQAPAPAMPQILRQGMPFAVSGMLYTIYYQVDVVMLGLMAGLEQAGIYKAAFVFIAAAYLLPSTFFQRFLLSRIFRWWESSIHLVPIVQRSLFGCFIFGGLVVGFFALFADPLIAIAYGKGYSEAAVYLRWLGLAVVLHTLAIGVGAYLVTAPGIARKVRVQVVTAVLNVLGNLLMIPAFGIMGAVIATIGTEAVLLTGYAAMLMRELRDRRIAHADPV</sequence>
<evidence type="ECO:0000256" key="4">
    <source>
        <dbReference type="ARBA" id="ARBA00022989"/>
    </source>
</evidence>
<evidence type="ECO:0000256" key="1">
    <source>
        <dbReference type="ARBA" id="ARBA00004651"/>
    </source>
</evidence>
<dbReference type="HOGENOM" id="CLU_662061_0_0_6"/>
<dbReference type="InterPro" id="IPR002797">
    <property type="entry name" value="Polysacc_synth"/>
</dbReference>
<evidence type="ECO:0000313" key="8">
    <source>
        <dbReference type="Proteomes" id="UP000017881"/>
    </source>
</evidence>
<feature type="transmembrane region" description="Helical" evidence="6">
    <location>
        <begin position="168"/>
        <end position="187"/>
    </location>
</feature>
<feature type="transmembrane region" description="Helical" evidence="6">
    <location>
        <begin position="247"/>
        <end position="267"/>
    </location>
</feature>
<dbReference type="RefSeq" id="WP_016353926.1">
    <property type="nucleotide sequence ID" value="NC_021291.1"/>
</dbReference>
<keyword evidence="3 6" id="KW-0812">Transmembrane</keyword>
<keyword evidence="8" id="KW-1185">Reference proteome</keyword>
<feature type="transmembrane region" description="Helical" evidence="6">
    <location>
        <begin position="207"/>
        <end position="227"/>
    </location>
</feature>
<organism evidence="7 8">
    <name type="scientific">Spiribacter salinus M19-40</name>
    <dbReference type="NCBI Taxonomy" id="1260251"/>
    <lineage>
        <taxon>Bacteria</taxon>
        <taxon>Pseudomonadati</taxon>
        <taxon>Pseudomonadota</taxon>
        <taxon>Gammaproteobacteria</taxon>
        <taxon>Chromatiales</taxon>
        <taxon>Ectothiorhodospiraceae</taxon>
        <taxon>Spiribacter</taxon>
    </lineage>
</organism>
<keyword evidence="4 6" id="KW-1133">Transmembrane helix</keyword>
<dbReference type="PANTHER" id="PTHR30250:SF11">
    <property type="entry name" value="O-ANTIGEN TRANSPORTER-RELATED"/>
    <property type="match status" value="1"/>
</dbReference>
<evidence type="ECO:0000313" key="7">
    <source>
        <dbReference type="EMBL" id="AGM41619.1"/>
    </source>
</evidence>
<dbReference type="OrthoDB" id="103403at2"/>
<dbReference type="InterPro" id="IPR050833">
    <property type="entry name" value="Poly_Biosynth_Transport"/>
</dbReference>
<protein>
    <submittedName>
        <fullName evidence="7">Polysaccharide biosynthesis protein</fullName>
    </submittedName>
</protein>
<accession>R4V6S6</accession>
<evidence type="ECO:0000256" key="6">
    <source>
        <dbReference type="SAM" id="Phobius"/>
    </source>
</evidence>
<feature type="transmembrane region" description="Helical" evidence="6">
    <location>
        <begin position="72"/>
        <end position="97"/>
    </location>
</feature>
<dbReference type="Proteomes" id="UP000017881">
    <property type="component" value="Chromosome"/>
</dbReference>
<dbReference type="PANTHER" id="PTHR30250">
    <property type="entry name" value="PST FAMILY PREDICTED COLANIC ACID TRANSPORTER"/>
    <property type="match status" value="1"/>
</dbReference>
<dbReference type="eggNOG" id="COG2244">
    <property type="taxonomic scope" value="Bacteria"/>
</dbReference>
<feature type="transmembrane region" description="Helical" evidence="6">
    <location>
        <begin position="103"/>
        <end position="121"/>
    </location>
</feature>
<gene>
    <name evidence="7" type="ORF">SPISAL_07625</name>
</gene>
<comment type="subcellular location">
    <subcellularLocation>
        <location evidence="1">Cell membrane</location>
        <topology evidence="1">Multi-pass membrane protein</topology>
    </subcellularLocation>
</comment>
<dbReference type="KEGG" id="ssal:SPISAL_07625"/>
<name>R4V6S6_9GAMM</name>
<evidence type="ECO:0000256" key="3">
    <source>
        <dbReference type="ARBA" id="ARBA00022692"/>
    </source>
</evidence>
<dbReference type="GO" id="GO:0005886">
    <property type="term" value="C:plasma membrane"/>
    <property type="evidence" value="ECO:0007669"/>
    <property type="project" value="UniProtKB-SubCell"/>
</dbReference>
<evidence type="ECO:0000256" key="5">
    <source>
        <dbReference type="ARBA" id="ARBA00023136"/>
    </source>
</evidence>
<dbReference type="AlphaFoldDB" id="R4V6S6"/>
<proteinExistence type="predicted"/>
<dbReference type="EMBL" id="CP005963">
    <property type="protein sequence ID" value="AGM41619.1"/>
    <property type="molecule type" value="Genomic_DNA"/>
</dbReference>
<reference evidence="7 8" key="1">
    <citation type="journal article" date="2013" name="Genome Announc.">
        <title>Draft Genome of Spiribacter salinus M19-40, an Abundant Gammaproteobacterium in Aquatic Hypersaline Environments.</title>
        <authorList>
            <person name="Leon M.J."/>
            <person name="Ghai R."/>
            <person name="Fernandez A.B."/>
            <person name="Sanchez-Porro C."/>
            <person name="Rodriguez-Valera F."/>
            <person name="Ventosa A."/>
        </authorList>
    </citation>
    <scope>NUCLEOTIDE SEQUENCE [LARGE SCALE GENOMIC DNA]</scope>
    <source>
        <strain evidence="7">M19-40</strain>
    </source>
</reference>
<dbReference type="Pfam" id="PF01943">
    <property type="entry name" value="Polysacc_synt"/>
    <property type="match status" value="1"/>
</dbReference>
<keyword evidence="5 6" id="KW-0472">Membrane</keyword>
<evidence type="ECO:0000256" key="2">
    <source>
        <dbReference type="ARBA" id="ARBA00022475"/>
    </source>
</evidence>
<feature type="transmembrane region" description="Helical" evidence="6">
    <location>
        <begin position="327"/>
        <end position="347"/>
    </location>
</feature>